<dbReference type="OrthoDB" id="1291358at2759"/>
<keyword evidence="2" id="KW-0597">Phosphoprotein</keyword>
<feature type="domain" description="Transcription factor CBF/NF-Y/archaeal histone" evidence="14">
    <location>
        <begin position="13"/>
        <end position="71"/>
    </location>
</feature>
<keyword evidence="6" id="KW-0175">Coiled coil</keyword>
<comment type="subunit">
    <text evidence="10">Heterodimer with POLE3; binds to DNA. Component of the CHRAC ISWI chromatin remodeling complex at least composed of SMARCA5/SNF2H, BAZ1A/ACF1, CHRAC1 and POLE3; the complex preferentially binds DNA through the CHRAC1-POLE3 heterodimer and possesses ATP-dependent nucleosome-remodeling activity. Within the complex, the heterodimer with POLE3 interacts with SMARCA5/SNF2H; the interaction is direct and enhances nucleosome sliding activity by the SMARCA5/SNF2H and BAZ1A/ACF1 interaction. Within the complex, the heterodimer with POLE3 interacts with BAZ1A/ACF1; the interactions are direct.</text>
</comment>
<evidence type="ECO:0000256" key="9">
    <source>
        <dbReference type="ARBA" id="ARBA00059032"/>
    </source>
</evidence>
<evidence type="ECO:0000259" key="14">
    <source>
        <dbReference type="Pfam" id="PF00808"/>
    </source>
</evidence>
<dbReference type="GO" id="GO:0046982">
    <property type="term" value="F:protein heterodimerization activity"/>
    <property type="evidence" value="ECO:0007669"/>
    <property type="project" value="InterPro"/>
</dbReference>
<dbReference type="GO" id="GO:0006261">
    <property type="term" value="P:DNA-templated DNA replication"/>
    <property type="evidence" value="ECO:0007669"/>
    <property type="project" value="TreeGrafter"/>
</dbReference>
<dbReference type="InterPro" id="IPR003958">
    <property type="entry name" value="CBFA_NFYB_domain"/>
</dbReference>
<evidence type="ECO:0000256" key="12">
    <source>
        <dbReference type="ARBA" id="ARBA00083235"/>
    </source>
</evidence>
<keyword evidence="3" id="KW-0808">Transferase</keyword>
<evidence type="ECO:0000256" key="11">
    <source>
        <dbReference type="ARBA" id="ARBA00071805"/>
    </source>
</evidence>
<feature type="compositionally biased region" description="Low complexity" evidence="13">
    <location>
        <begin position="128"/>
        <end position="138"/>
    </location>
</feature>
<feature type="compositionally biased region" description="Basic and acidic residues" evidence="13">
    <location>
        <begin position="104"/>
        <end position="115"/>
    </location>
</feature>
<dbReference type="GO" id="GO:0006338">
    <property type="term" value="P:chromatin remodeling"/>
    <property type="evidence" value="ECO:0007669"/>
    <property type="project" value="TreeGrafter"/>
</dbReference>
<keyword evidence="8" id="KW-0539">Nucleus</keyword>
<accession>A0A9P0CIP3</accession>
<dbReference type="GO" id="GO:0003677">
    <property type="term" value="F:DNA binding"/>
    <property type="evidence" value="ECO:0007669"/>
    <property type="project" value="UniProtKB-KW"/>
</dbReference>
<dbReference type="Proteomes" id="UP001153636">
    <property type="component" value="Chromosome 10"/>
</dbReference>
<dbReference type="EMBL" id="OV651822">
    <property type="protein sequence ID" value="CAH1100798.1"/>
    <property type="molecule type" value="Genomic_DNA"/>
</dbReference>
<organism evidence="15 16">
    <name type="scientific">Psylliodes chrysocephalus</name>
    <dbReference type="NCBI Taxonomy" id="3402493"/>
    <lineage>
        <taxon>Eukaryota</taxon>
        <taxon>Metazoa</taxon>
        <taxon>Ecdysozoa</taxon>
        <taxon>Arthropoda</taxon>
        <taxon>Hexapoda</taxon>
        <taxon>Insecta</taxon>
        <taxon>Pterygota</taxon>
        <taxon>Neoptera</taxon>
        <taxon>Endopterygota</taxon>
        <taxon>Coleoptera</taxon>
        <taxon>Polyphaga</taxon>
        <taxon>Cucujiformia</taxon>
        <taxon>Chrysomeloidea</taxon>
        <taxon>Chrysomelidae</taxon>
        <taxon>Galerucinae</taxon>
        <taxon>Alticini</taxon>
        <taxon>Psylliodes</taxon>
    </lineage>
</organism>
<sequence>MSDLTAEVKNKAHLPVSRINTIMKSSSDVDTVNKASSLLMCKATELFIRILALEAYKNANHAKKLDYKHLAEVVHNEEKYNFLRDIMPKKITVAEYKKIMARKQGLENDEKKDDESSSSSSDDEDDSSSGSEDSSASA</sequence>
<keyword evidence="4" id="KW-0548">Nucleotidyltransferase</keyword>
<protein>
    <recommendedName>
        <fullName evidence="11">Chromatin accessibility complex protein 1</fullName>
    </recommendedName>
    <alternativeName>
        <fullName evidence="12">DNA polymerase epsilon subunit p15</fullName>
    </alternativeName>
</protein>
<dbReference type="CDD" id="cd22924">
    <property type="entry name" value="HFD_CHRAC1-like"/>
    <property type="match status" value="1"/>
</dbReference>
<dbReference type="PANTHER" id="PTHR10252:SF54">
    <property type="entry name" value="CHROMATIN ACCESSIBILITY COMPLEX PROTEIN 1"/>
    <property type="match status" value="1"/>
</dbReference>
<evidence type="ECO:0000256" key="4">
    <source>
        <dbReference type="ARBA" id="ARBA00022695"/>
    </source>
</evidence>
<evidence type="ECO:0000256" key="1">
    <source>
        <dbReference type="ARBA" id="ARBA00004123"/>
    </source>
</evidence>
<proteinExistence type="predicted"/>
<evidence type="ECO:0000256" key="7">
    <source>
        <dbReference type="ARBA" id="ARBA00023125"/>
    </source>
</evidence>
<evidence type="ECO:0000256" key="2">
    <source>
        <dbReference type="ARBA" id="ARBA00022553"/>
    </source>
</evidence>
<evidence type="ECO:0000256" key="3">
    <source>
        <dbReference type="ARBA" id="ARBA00022679"/>
    </source>
</evidence>
<reference evidence="15" key="1">
    <citation type="submission" date="2022-01" db="EMBL/GenBank/DDBJ databases">
        <authorList>
            <person name="King R."/>
        </authorList>
    </citation>
    <scope>NUCLEOTIDE SEQUENCE</scope>
</reference>
<dbReference type="GO" id="GO:0008623">
    <property type="term" value="C:CHRAC"/>
    <property type="evidence" value="ECO:0007669"/>
    <property type="project" value="TreeGrafter"/>
</dbReference>
<dbReference type="Gene3D" id="1.10.20.10">
    <property type="entry name" value="Histone, subunit A"/>
    <property type="match status" value="1"/>
</dbReference>
<evidence type="ECO:0000256" key="6">
    <source>
        <dbReference type="ARBA" id="ARBA00023054"/>
    </source>
</evidence>
<evidence type="ECO:0000256" key="10">
    <source>
        <dbReference type="ARBA" id="ARBA00062516"/>
    </source>
</evidence>
<dbReference type="PANTHER" id="PTHR10252">
    <property type="entry name" value="HISTONE-LIKE TRANSCRIPTION FACTOR CCAAT-RELATED"/>
    <property type="match status" value="1"/>
</dbReference>
<evidence type="ECO:0000256" key="13">
    <source>
        <dbReference type="SAM" id="MobiDB-lite"/>
    </source>
</evidence>
<dbReference type="SUPFAM" id="SSF47113">
    <property type="entry name" value="Histone-fold"/>
    <property type="match status" value="1"/>
</dbReference>
<keyword evidence="16" id="KW-1185">Reference proteome</keyword>
<gene>
    <name evidence="15" type="ORF">PSYICH_LOCUS1997</name>
</gene>
<dbReference type="Pfam" id="PF00808">
    <property type="entry name" value="CBFD_NFYB_HMF"/>
    <property type="match status" value="1"/>
</dbReference>
<keyword evidence="5" id="KW-0007">Acetylation</keyword>
<evidence type="ECO:0000313" key="16">
    <source>
        <dbReference type="Proteomes" id="UP001153636"/>
    </source>
</evidence>
<comment type="function">
    <text evidence="9">Forms a complex with DNA polymerase epsilon subunit POLE3 and binds naked DNA, which is then incorporated into chromatin, aided by the nucleosome remodeling activity of ISWI/SNF2H and ACF1. Does not enhance nucleosome sliding activity of the ACF-5 ISWI chromatin remodeling complex.</text>
</comment>
<dbReference type="FunFam" id="1.10.20.10:FF:000048">
    <property type="entry name" value="Chromatin accessibility complex subunit 1"/>
    <property type="match status" value="1"/>
</dbReference>
<dbReference type="InterPro" id="IPR009072">
    <property type="entry name" value="Histone-fold"/>
</dbReference>
<evidence type="ECO:0000313" key="15">
    <source>
        <dbReference type="EMBL" id="CAH1100798.1"/>
    </source>
</evidence>
<comment type="subcellular location">
    <subcellularLocation>
        <location evidence="1">Nucleus</location>
    </subcellularLocation>
</comment>
<dbReference type="InterPro" id="IPR050568">
    <property type="entry name" value="Transcr_DNA_Rep_Reg"/>
</dbReference>
<evidence type="ECO:0000256" key="8">
    <source>
        <dbReference type="ARBA" id="ARBA00023242"/>
    </source>
</evidence>
<keyword evidence="7" id="KW-0238">DNA-binding</keyword>
<dbReference type="GO" id="GO:0016779">
    <property type="term" value="F:nucleotidyltransferase activity"/>
    <property type="evidence" value="ECO:0007669"/>
    <property type="project" value="UniProtKB-KW"/>
</dbReference>
<feature type="region of interest" description="Disordered" evidence="13">
    <location>
        <begin position="102"/>
        <end position="138"/>
    </location>
</feature>
<dbReference type="AlphaFoldDB" id="A0A9P0CIP3"/>
<evidence type="ECO:0000256" key="5">
    <source>
        <dbReference type="ARBA" id="ARBA00022990"/>
    </source>
</evidence>
<name>A0A9P0CIP3_9CUCU</name>